<feature type="transmembrane region" description="Helical" evidence="7">
    <location>
        <begin position="270"/>
        <end position="294"/>
    </location>
</feature>
<evidence type="ECO:0000313" key="10">
    <source>
        <dbReference type="RefSeq" id="XP_022256558.1"/>
    </source>
</evidence>
<evidence type="ECO:0000256" key="2">
    <source>
        <dbReference type="ARBA" id="ARBA00006528"/>
    </source>
</evidence>
<evidence type="ECO:0000313" key="9">
    <source>
        <dbReference type="Proteomes" id="UP000694941"/>
    </source>
</evidence>
<feature type="transmembrane region" description="Helical" evidence="7">
    <location>
        <begin position="344"/>
        <end position="366"/>
    </location>
</feature>
<feature type="transmembrane region" description="Helical" evidence="7">
    <location>
        <begin position="309"/>
        <end position="332"/>
    </location>
</feature>
<feature type="transmembrane region" description="Helical" evidence="7">
    <location>
        <begin position="175"/>
        <end position="194"/>
    </location>
</feature>
<evidence type="ECO:0000256" key="5">
    <source>
        <dbReference type="ARBA" id="ARBA00022989"/>
    </source>
</evidence>
<comment type="subcellular location">
    <subcellularLocation>
        <location evidence="1">Membrane</location>
        <topology evidence="1">Multi-pass membrane protein</topology>
    </subcellularLocation>
</comment>
<organism evidence="9 10">
    <name type="scientific">Limulus polyphemus</name>
    <name type="common">Atlantic horseshoe crab</name>
    <dbReference type="NCBI Taxonomy" id="6850"/>
    <lineage>
        <taxon>Eukaryota</taxon>
        <taxon>Metazoa</taxon>
        <taxon>Ecdysozoa</taxon>
        <taxon>Arthropoda</taxon>
        <taxon>Chelicerata</taxon>
        <taxon>Merostomata</taxon>
        <taxon>Xiphosura</taxon>
        <taxon>Limulidae</taxon>
        <taxon>Limulus</taxon>
    </lineage>
</organism>
<evidence type="ECO:0000256" key="1">
    <source>
        <dbReference type="ARBA" id="ARBA00004141"/>
    </source>
</evidence>
<dbReference type="Pfam" id="PF01758">
    <property type="entry name" value="SBF"/>
    <property type="match status" value="1"/>
</dbReference>
<dbReference type="PANTHER" id="PTHR10361:SF28">
    <property type="entry name" value="P3 PROTEIN-RELATED"/>
    <property type="match status" value="1"/>
</dbReference>
<evidence type="ECO:0000256" key="4">
    <source>
        <dbReference type="ARBA" id="ARBA00022847"/>
    </source>
</evidence>
<proteinExistence type="inferred from homology"/>
<dbReference type="InterPro" id="IPR038770">
    <property type="entry name" value="Na+/solute_symporter_sf"/>
</dbReference>
<keyword evidence="3 7" id="KW-0812">Transmembrane</keyword>
<feature type="transmembrane region" description="Helical" evidence="7">
    <location>
        <begin position="442"/>
        <end position="462"/>
    </location>
</feature>
<keyword evidence="4" id="KW-0813">Transport</keyword>
<comment type="similarity">
    <text evidence="2">Belongs to the bile acid:sodium symporter (BASS) (TC 2.A.28) family.</text>
</comment>
<dbReference type="InterPro" id="IPR002657">
    <property type="entry name" value="BilAc:Na_symport/Acr3"/>
</dbReference>
<dbReference type="InterPro" id="IPR004710">
    <property type="entry name" value="Bilac:Na_transpt"/>
</dbReference>
<name>A0ABM1TL02_LIMPO</name>
<dbReference type="RefSeq" id="XP_022256558.1">
    <property type="nucleotide sequence ID" value="XM_022400850.1"/>
</dbReference>
<evidence type="ECO:0000256" key="7">
    <source>
        <dbReference type="SAM" id="Phobius"/>
    </source>
</evidence>
<protein>
    <submittedName>
        <fullName evidence="10">Ileal sodium/bile acid cotransporter-like</fullName>
    </submittedName>
</protein>
<feature type="signal peptide" evidence="8">
    <location>
        <begin position="1"/>
        <end position="28"/>
    </location>
</feature>
<evidence type="ECO:0000256" key="6">
    <source>
        <dbReference type="ARBA" id="ARBA00023136"/>
    </source>
</evidence>
<keyword evidence="6 7" id="KW-0472">Membrane</keyword>
<dbReference type="PANTHER" id="PTHR10361">
    <property type="entry name" value="SODIUM-BILE ACID COTRANSPORTER"/>
    <property type="match status" value="1"/>
</dbReference>
<accession>A0ABM1TL02</accession>
<evidence type="ECO:0000256" key="3">
    <source>
        <dbReference type="ARBA" id="ARBA00022692"/>
    </source>
</evidence>
<reference evidence="10" key="1">
    <citation type="submission" date="2025-08" db="UniProtKB">
        <authorList>
            <consortium name="RefSeq"/>
        </authorList>
    </citation>
    <scope>IDENTIFICATION</scope>
    <source>
        <tissue evidence="10">Muscle</tissue>
    </source>
</reference>
<gene>
    <name evidence="10" type="primary">LOC106472250</name>
</gene>
<keyword evidence="5 7" id="KW-1133">Transmembrane helix</keyword>
<feature type="chain" id="PRO_5045785700" evidence="8">
    <location>
        <begin position="29"/>
        <end position="503"/>
    </location>
</feature>
<evidence type="ECO:0000256" key="8">
    <source>
        <dbReference type="SAM" id="SignalP"/>
    </source>
</evidence>
<feature type="transmembrane region" description="Helical" evidence="7">
    <location>
        <begin position="372"/>
        <end position="396"/>
    </location>
</feature>
<dbReference type="Gene3D" id="1.20.1530.20">
    <property type="match status" value="1"/>
</dbReference>
<keyword evidence="8" id="KW-0732">Signal</keyword>
<keyword evidence="9" id="KW-1185">Reference proteome</keyword>
<keyword evidence="4" id="KW-0769">Symport</keyword>
<sequence length="503" mass="57227">MGFQSKTFISNWFILCILSASFLEQINGFLKNDENRNIRNNVNITFNPPELIQLEEGEVRSVHLLLYSNKVPYNEEKYLVSRKKSSNCTEIKITYEEEKTGIIKIVENKAVNATLDSEFSTNDTFQIKGLFLGYSKVYVEIECFDVVDPNESGKNESTNTQITEEYKVSVIRAPWALRTVFRVLVTVIVCINYINMGCHLDLNVVKTVLKKPGGVIVGFISQYTVMPLCSYAYGYLLLKEANFRFGVFILGCSPGGTSSNFWTLLLDGDINLSITMTFFSSIAALGMMPLWLFILGRNIIENETVEVPFVNIITTLLTFMGPLLVGVLVRHFKPKWAEFSARIIRPFTIICLLFIITIAIITNLYIFQLFTWNIILVGFAIAWSGYTVGWVLAWILRFKRPQIVAISLETAMQNATIAFLVLSTTMPQPEADLTTVPVVAQIQLTTFPLWFLLGIVTVFKMLTGRKKSKTFSHEMKEKKKSKNIEMYASFNRPIESKPQIEKY</sequence>
<feature type="transmembrane region" description="Helical" evidence="7">
    <location>
        <begin position="214"/>
        <end position="238"/>
    </location>
</feature>
<dbReference type="GeneID" id="106472250"/>
<dbReference type="Proteomes" id="UP000694941">
    <property type="component" value="Unplaced"/>
</dbReference>